<proteinExistence type="predicted"/>
<sequence>MQPAEELRYLILAAQREGSRMFTELLKPLDLTPSQSEVLRVLYDYEPLSMIELGDLLVCETGSPSRLVNRLVEADLIKQEKSEEDSRKVKLELTQKGRDAVSGIRAVEEQMYASIGVLLEGAPVQEIIRLLWKQVDGKPSGKALARRKTQKVP</sequence>
<accession>A0ACD1AH62</accession>
<evidence type="ECO:0000313" key="2">
    <source>
        <dbReference type="Proteomes" id="UP000594014"/>
    </source>
</evidence>
<reference evidence="1" key="1">
    <citation type="submission" date="2019-08" db="EMBL/GenBank/DDBJ databases">
        <title>Genome sequence of Clostridiales bacterium MT110.</title>
        <authorList>
            <person name="Cao J."/>
        </authorList>
    </citation>
    <scope>NUCLEOTIDE SEQUENCE</scope>
    <source>
        <strain evidence="1">MT110</strain>
    </source>
</reference>
<name>A0ACD1AH62_9FIRM</name>
<dbReference type="EMBL" id="CP042469">
    <property type="protein sequence ID" value="QOX65684.1"/>
    <property type="molecule type" value="Genomic_DNA"/>
</dbReference>
<gene>
    <name evidence="1" type="ORF">FRZ06_21195</name>
</gene>
<keyword evidence="2" id="KW-1185">Reference proteome</keyword>
<protein>
    <submittedName>
        <fullName evidence="1">MarR family transcriptional regulator</fullName>
    </submittedName>
</protein>
<organism evidence="1 2">
    <name type="scientific">Anoxybacterium hadale</name>
    <dbReference type="NCBI Taxonomy" id="3408580"/>
    <lineage>
        <taxon>Bacteria</taxon>
        <taxon>Bacillati</taxon>
        <taxon>Bacillota</taxon>
        <taxon>Clostridia</taxon>
        <taxon>Peptostreptococcales</taxon>
        <taxon>Anaerovoracaceae</taxon>
        <taxon>Anoxybacterium</taxon>
    </lineage>
</organism>
<dbReference type="Proteomes" id="UP000594014">
    <property type="component" value="Chromosome"/>
</dbReference>
<evidence type="ECO:0000313" key="1">
    <source>
        <dbReference type="EMBL" id="QOX65684.1"/>
    </source>
</evidence>